<feature type="region of interest" description="Disordered" evidence="4">
    <location>
        <begin position="40"/>
        <end position="81"/>
    </location>
</feature>
<dbReference type="Pfam" id="PF12146">
    <property type="entry name" value="Hydrolase_4"/>
    <property type="match status" value="1"/>
</dbReference>
<dbReference type="AlphaFoldDB" id="A0A250X5X5"/>
<dbReference type="GO" id="GO:0016020">
    <property type="term" value="C:membrane"/>
    <property type="evidence" value="ECO:0007669"/>
    <property type="project" value="TreeGrafter"/>
</dbReference>
<feature type="compositionally biased region" description="Low complexity" evidence="4">
    <location>
        <begin position="477"/>
        <end position="492"/>
    </location>
</feature>
<dbReference type="GO" id="GO:0004144">
    <property type="term" value="F:diacylglycerol O-acyltransferase activity"/>
    <property type="evidence" value="ECO:0007669"/>
    <property type="project" value="UniProtKB-ARBA"/>
</dbReference>
<dbReference type="InterPro" id="IPR007130">
    <property type="entry name" value="DAGAT"/>
</dbReference>
<dbReference type="InterPro" id="IPR029058">
    <property type="entry name" value="AB_hydrolase_fold"/>
</dbReference>
<feature type="compositionally biased region" description="Low complexity" evidence="4">
    <location>
        <begin position="68"/>
        <end position="79"/>
    </location>
</feature>
<organism evidence="6 7">
    <name type="scientific">Chlamydomonas eustigma</name>
    <dbReference type="NCBI Taxonomy" id="1157962"/>
    <lineage>
        <taxon>Eukaryota</taxon>
        <taxon>Viridiplantae</taxon>
        <taxon>Chlorophyta</taxon>
        <taxon>core chlorophytes</taxon>
        <taxon>Chlorophyceae</taxon>
        <taxon>CS clade</taxon>
        <taxon>Chlamydomonadales</taxon>
        <taxon>Chlamydomonadaceae</taxon>
        <taxon>Chlamydomonas</taxon>
    </lineage>
</organism>
<feature type="region of interest" description="Disordered" evidence="4">
    <location>
        <begin position="583"/>
        <end position="607"/>
    </location>
</feature>
<dbReference type="SUPFAM" id="SSF53474">
    <property type="entry name" value="alpha/beta-Hydrolases"/>
    <property type="match status" value="1"/>
</dbReference>
<feature type="compositionally biased region" description="Polar residues" evidence="4">
    <location>
        <begin position="529"/>
        <end position="544"/>
    </location>
</feature>
<evidence type="ECO:0000313" key="6">
    <source>
        <dbReference type="EMBL" id="GAX78319.1"/>
    </source>
</evidence>
<evidence type="ECO:0000313" key="7">
    <source>
        <dbReference type="Proteomes" id="UP000232323"/>
    </source>
</evidence>
<accession>A0A250X5X5</accession>
<keyword evidence="7" id="KW-1185">Reference proteome</keyword>
<evidence type="ECO:0000256" key="3">
    <source>
        <dbReference type="ARBA" id="ARBA00023315"/>
    </source>
</evidence>
<dbReference type="Gene3D" id="3.40.50.1820">
    <property type="entry name" value="alpha/beta hydrolase"/>
    <property type="match status" value="1"/>
</dbReference>
<feature type="region of interest" description="Disordered" evidence="4">
    <location>
        <begin position="637"/>
        <end position="668"/>
    </location>
</feature>
<feature type="compositionally biased region" description="Basic and acidic residues" evidence="4">
    <location>
        <begin position="428"/>
        <end position="441"/>
    </location>
</feature>
<evidence type="ECO:0000259" key="5">
    <source>
        <dbReference type="Pfam" id="PF12146"/>
    </source>
</evidence>
<name>A0A250X5X5_9CHLO</name>
<evidence type="ECO:0000256" key="4">
    <source>
        <dbReference type="SAM" id="MobiDB-lite"/>
    </source>
</evidence>
<evidence type="ECO:0000256" key="1">
    <source>
        <dbReference type="ARBA" id="ARBA00005420"/>
    </source>
</evidence>
<feature type="compositionally biased region" description="Polar residues" evidence="4">
    <location>
        <begin position="658"/>
        <end position="667"/>
    </location>
</feature>
<feature type="region of interest" description="Disordered" evidence="4">
    <location>
        <begin position="403"/>
        <end position="560"/>
    </location>
</feature>
<proteinExistence type="inferred from homology"/>
<dbReference type="PANTHER" id="PTHR22753">
    <property type="entry name" value="TRANSMEMBRANE PROTEIN 68"/>
    <property type="match status" value="1"/>
</dbReference>
<feature type="domain" description="Serine aminopeptidase S33" evidence="5">
    <location>
        <begin position="181"/>
        <end position="384"/>
    </location>
</feature>
<dbReference type="CDD" id="cd07987">
    <property type="entry name" value="LPLAT_MGAT-like"/>
    <property type="match status" value="1"/>
</dbReference>
<keyword evidence="2" id="KW-0808">Transferase</keyword>
<keyword evidence="3" id="KW-0012">Acyltransferase</keyword>
<dbReference type="STRING" id="1157962.A0A250X5X5"/>
<dbReference type="OrthoDB" id="44277at2759"/>
<protein>
    <recommendedName>
        <fullName evidence="5">Serine aminopeptidase S33 domain-containing protein</fullName>
    </recommendedName>
</protein>
<comment type="caution">
    <text evidence="6">The sequence shown here is derived from an EMBL/GenBank/DDBJ whole genome shotgun (WGS) entry which is preliminary data.</text>
</comment>
<dbReference type="PANTHER" id="PTHR22753:SF14">
    <property type="entry name" value="MONOACYLGLYCEROL_DIACYLGLYCEROL O-ACYLTRANSFERASE"/>
    <property type="match status" value="1"/>
</dbReference>
<dbReference type="Pfam" id="PF03982">
    <property type="entry name" value="DAGAT"/>
    <property type="match status" value="1"/>
</dbReference>
<reference evidence="6 7" key="1">
    <citation type="submission" date="2017-08" db="EMBL/GenBank/DDBJ databases">
        <title>Acidophilic green algal genome provides insights into adaptation to an acidic environment.</title>
        <authorList>
            <person name="Hirooka S."/>
            <person name="Hirose Y."/>
            <person name="Kanesaki Y."/>
            <person name="Higuchi S."/>
            <person name="Fujiwara T."/>
            <person name="Onuma R."/>
            <person name="Era A."/>
            <person name="Ohbayashi R."/>
            <person name="Uzuka A."/>
            <person name="Nozaki H."/>
            <person name="Yoshikawa H."/>
            <person name="Miyagishima S.Y."/>
        </authorList>
    </citation>
    <scope>NUCLEOTIDE SEQUENCE [LARGE SCALE GENOMIC DNA]</scope>
    <source>
        <strain evidence="6 7">NIES-2499</strain>
    </source>
</reference>
<dbReference type="Proteomes" id="UP000232323">
    <property type="component" value="Unassembled WGS sequence"/>
</dbReference>
<evidence type="ECO:0000256" key="2">
    <source>
        <dbReference type="ARBA" id="ARBA00022679"/>
    </source>
</evidence>
<dbReference type="InterPro" id="IPR022742">
    <property type="entry name" value="Hydrolase_4"/>
</dbReference>
<gene>
    <name evidence="6" type="ORF">CEUSTIGMA_g5761.t1</name>
</gene>
<comment type="similarity">
    <text evidence="1">Belongs to the diacylglycerol acyltransferase family.</text>
</comment>
<sequence>MTNKMFSHTSTGIPVMSGIRCHRPLVLHASKLTDSRIRGEGLRIQASGTRDVETASNKQHAGASSGHQQQPSSRSSRPRPLVPVVNLPEFANSLFGEPKFNSQLEAMFNLTERLKDQTPSIYTPGGVARSQAAPDPSTLPLILYLPGIDGTGLAAYRQFPYLSERFDLRALFMPPNDRTPFKDLVLKVKDLLEEQLEGMSHSRPVYLLGESFGGLMALAVAKECPAVDRVVLVNPATSFSDSPWPLFGPALTALPTEVYNTLPIALSPLITNPVAIAMHGVKRDTSVPRQVSDLAYGLIELLPELQIMRLVLPPATLAWRLQLLKEGSTYVNGVLGQVPQRTLLLTGQEDRLIPSASEGPRLKRMMQRCRLKSLSGRSHALLQEAGVNVVRIMDEEGFYIPVRRLSSQPGPPSPPSSSCPESQLDSHVSVEHSNLDHRDLRSLNTPQGDKHGSNEGRLTLSIIPADPHVNNGSVTNSLLSASSGPPSALSGAVRKETEPVTPDATSMPSRRMLGTEVASVSGPVEGTLLESQTAKVDEPVTSSEHMAEEAVPTSAPPLEDGHRLPLSTVEAEANHISHNPLDQEVHTSSHTSSHVASASTTHSMSTNISNHQDEAVTSCAQAADLALHAPIDQGISMDTEPSLLNTDTSSKLDHAAHSPSTQISDPNQDALRNIPPGGAMFGTAAPIEIPTSREVELAMDEVGLSTLNRLVSPVFFSTDMASGAIQQGLGGIPECRPLLFVGNHQLFAPDTSVMVAGFLKERGMMLRGLTHPLAMNGFGNGNDQSASTGSFLKTFGGVPVSGANLYKLLSLGEAALLYPGGAREAMKGKGEKYKLFWPKRQEFVRMAARFGATIIPFAAVGAEDAFNLVTDSSDMLRTPILGDLIRRRFASGEGRSRRQARNGVNKIDDPDEAMMFETFLPGLVTFNAPSRFYFVCRRPIQTTPAMASNKSRCDEMYSHVKSEVEAGLEYLLKKRLSDPYADLGPRLLYEAASGGKAQAPTFKP</sequence>
<feature type="compositionally biased region" description="Low complexity" evidence="4">
    <location>
        <begin position="588"/>
        <end position="606"/>
    </location>
</feature>
<dbReference type="EMBL" id="BEGY01000031">
    <property type="protein sequence ID" value="GAX78319.1"/>
    <property type="molecule type" value="Genomic_DNA"/>
</dbReference>